<evidence type="ECO:0000313" key="2">
    <source>
        <dbReference type="Proteomes" id="UP000518266"/>
    </source>
</evidence>
<gene>
    <name evidence="1" type="ORF">F7725_022909</name>
</gene>
<evidence type="ECO:0000313" key="1">
    <source>
        <dbReference type="EMBL" id="KAF3854854.1"/>
    </source>
</evidence>
<name>A0A7J5YZ60_DISMA</name>
<organism evidence="1 2">
    <name type="scientific">Dissostichus mawsoni</name>
    <name type="common">Antarctic cod</name>
    <dbReference type="NCBI Taxonomy" id="36200"/>
    <lineage>
        <taxon>Eukaryota</taxon>
        <taxon>Metazoa</taxon>
        <taxon>Chordata</taxon>
        <taxon>Craniata</taxon>
        <taxon>Vertebrata</taxon>
        <taxon>Euteleostomi</taxon>
        <taxon>Actinopterygii</taxon>
        <taxon>Neopterygii</taxon>
        <taxon>Teleostei</taxon>
        <taxon>Neoteleostei</taxon>
        <taxon>Acanthomorphata</taxon>
        <taxon>Eupercaria</taxon>
        <taxon>Perciformes</taxon>
        <taxon>Notothenioidei</taxon>
        <taxon>Nototheniidae</taxon>
        <taxon>Dissostichus</taxon>
    </lineage>
</organism>
<accession>A0A7J5YZ60</accession>
<protein>
    <submittedName>
        <fullName evidence="1">Uncharacterized protein</fullName>
    </submittedName>
</protein>
<reference evidence="1 2" key="1">
    <citation type="submission" date="2020-03" db="EMBL/GenBank/DDBJ databases">
        <title>Dissostichus mawsoni Genome sequencing and assembly.</title>
        <authorList>
            <person name="Park H."/>
        </authorList>
    </citation>
    <scope>NUCLEOTIDE SEQUENCE [LARGE SCALE GENOMIC DNA]</scope>
    <source>
        <strain evidence="1">DM0001</strain>
        <tissue evidence="1">Muscle</tissue>
    </source>
</reference>
<comment type="caution">
    <text evidence="1">The sequence shown here is derived from an EMBL/GenBank/DDBJ whole genome shotgun (WGS) entry which is preliminary data.</text>
</comment>
<dbReference type="Proteomes" id="UP000518266">
    <property type="component" value="Unassembled WGS sequence"/>
</dbReference>
<sequence>MKQSPPSLKPYQQQAGIHVAVGHSTRLTHQSSASAEECIDSSDCQSAAVMMCLSTQQRATSCSEAPCRSP</sequence>
<dbReference type="EMBL" id="JAAKFY010000007">
    <property type="protein sequence ID" value="KAF3854854.1"/>
    <property type="molecule type" value="Genomic_DNA"/>
</dbReference>
<dbReference type="AlphaFoldDB" id="A0A7J5YZ60"/>
<proteinExistence type="predicted"/>
<keyword evidence="2" id="KW-1185">Reference proteome</keyword>